<comment type="caution">
    <text evidence="1">The sequence shown here is derived from an EMBL/GenBank/DDBJ whole genome shotgun (WGS) entry which is preliminary data.</text>
</comment>
<protein>
    <submittedName>
        <fullName evidence="1">Uncharacterized protein</fullName>
    </submittedName>
</protein>
<feature type="non-terminal residue" evidence="1">
    <location>
        <position position="1"/>
    </location>
</feature>
<evidence type="ECO:0000313" key="2">
    <source>
        <dbReference type="Proteomes" id="UP001176961"/>
    </source>
</evidence>
<sequence>KEYDYDTLNFILEADIKCKEEGALLGSGLQVTDICFIQIDNDTGRETHKICAFNEEEWYFNSSWKLYTWDYVRWKWEGRTLTVALLVVRKDSVDAKGKIIKYNRANENPVAFYSTKYEDRKFSETGTGDDFSEMYFENP</sequence>
<dbReference type="Proteomes" id="UP001176961">
    <property type="component" value="Unassembled WGS sequence"/>
</dbReference>
<feature type="non-terminal residue" evidence="1">
    <location>
        <position position="139"/>
    </location>
</feature>
<accession>A0AA36GWP2</accession>
<reference evidence="1" key="1">
    <citation type="submission" date="2023-07" db="EMBL/GenBank/DDBJ databases">
        <authorList>
            <consortium name="CYATHOMIX"/>
        </authorList>
    </citation>
    <scope>NUCLEOTIDE SEQUENCE</scope>
    <source>
        <strain evidence="1">N/A</strain>
    </source>
</reference>
<evidence type="ECO:0000313" key="1">
    <source>
        <dbReference type="EMBL" id="CAJ0599550.1"/>
    </source>
</evidence>
<keyword evidence="2" id="KW-1185">Reference proteome</keyword>
<gene>
    <name evidence="1" type="ORF">CYNAS_LOCUS11533</name>
</gene>
<dbReference type="EMBL" id="CATQJL010000223">
    <property type="protein sequence ID" value="CAJ0599550.1"/>
    <property type="molecule type" value="Genomic_DNA"/>
</dbReference>
<name>A0AA36GWP2_CYLNA</name>
<dbReference type="AlphaFoldDB" id="A0AA36GWP2"/>
<proteinExistence type="predicted"/>
<organism evidence="1 2">
    <name type="scientific">Cylicocyclus nassatus</name>
    <name type="common">Nematode worm</name>
    <dbReference type="NCBI Taxonomy" id="53992"/>
    <lineage>
        <taxon>Eukaryota</taxon>
        <taxon>Metazoa</taxon>
        <taxon>Ecdysozoa</taxon>
        <taxon>Nematoda</taxon>
        <taxon>Chromadorea</taxon>
        <taxon>Rhabditida</taxon>
        <taxon>Rhabditina</taxon>
        <taxon>Rhabditomorpha</taxon>
        <taxon>Strongyloidea</taxon>
        <taxon>Strongylidae</taxon>
        <taxon>Cylicocyclus</taxon>
    </lineage>
</organism>